<dbReference type="HOGENOM" id="CLU_108093_0_0_1"/>
<feature type="signal peptide" evidence="1">
    <location>
        <begin position="1"/>
        <end position="19"/>
    </location>
</feature>
<dbReference type="EMBL" id="GL698580">
    <property type="protein sequence ID" value="EFY85350.1"/>
    <property type="molecule type" value="Genomic_DNA"/>
</dbReference>
<dbReference type="InParanoid" id="E9EFF1"/>
<dbReference type="KEGG" id="maw:19252910"/>
<dbReference type="InterPro" id="IPR021054">
    <property type="entry name" value="Cell_wall_mannoprotein_1"/>
</dbReference>
<proteinExistence type="predicted"/>
<evidence type="ECO:0000313" key="3">
    <source>
        <dbReference type="Proteomes" id="UP000002499"/>
    </source>
</evidence>
<dbReference type="AlphaFoldDB" id="E9EFF1"/>
<sequence length="182" mass="20002">MVSFKIVVSSIALSSAVLAAPPQANYTNLCYSDITNIDHHVKELTEKAKSFNGGLFWALPQVPLALEVAVATASAGLHSAFLARPLPVADLLRLVDHVNKTLAVDGPLVLETFISKESVYEQTGLKAPIHLGLKVYLVLYQRFVENILDRVPADAPKDRVEILKRDIQVITDSLQKTIKVYE</sequence>
<protein>
    <recommendedName>
        <fullName evidence="4">Cell wall galactomannoprotein</fullName>
    </recommendedName>
</protein>
<name>E9EFF1_METAQ</name>
<dbReference type="OMA" id="IHYFESP"/>
<dbReference type="OrthoDB" id="2422134at2759"/>
<dbReference type="RefSeq" id="XP_007814939.1">
    <property type="nucleotide sequence ID" value="XM_007816748.1"/>
</dbReference>
<organism evidence="3">
    <name type="scientific">Metarhizium acridum (strain CQMa 102)</name>
    <dbReference type="NCBI Taxonomy" id="655827"/>
    <lineage>
        <taxon>Eukaryota</taxon>
        <taxon>Fungi</taxon>
        <taxon>Dikarya</taxon>
        <taxon>Ascomycota</taxon>
        <taxon>Pezizomycotina</taxon>
        <taxon>Sordariomycetes</taxon>
        <taxon>Hypocreomycetidae</taxon>
        <taxon>Hypocreales</taxon>
        <taxon>Clavicipitaceae</taxon>
        <taxon>Metarhizium</taxon>
    </lineage>
</organism>
<gene>
    <name evidence="2" type="ORF">MAC_08599</name>
</gene>
<evidence type="ECO:0008006" key="4">
    <source>
        <dbReference type="Google" id="ProtNLM"/>
    </source>
</evidence>
<keyword evidence="3" id="KW-1185">Reference proteome</keyword>
<accession>E9EFF1</accession>
<dbReference type="STRING" id="655827.E9EFF1"/>
<reference evidence="2 3" key="1">
    <citation type="journal article" date="2011" name="PLoS Genet.">
        <title>Genome sequencing and comparative transcriptomics of the model entomopathogenic fungi Metarhizium anisopliae and M. acridum.</title>
        <authorList>
            <person name="Gao Q."/>
            <person name="Jin K."/>
            <person name="Ying S.H."/>
            <person name="Zhang Y."/>
            <person name="Xiao G."/>
            <person name="Shang Y."/>
            <person name="Duan Z."/>
            <person name="Hu X."/>
            <person name="Xie X.Q."/>
            <person name="Zhou G."/>
            <person name="Peng G."/>
            <person name="Luo Z."/>
            <person name="Huang W."/>
            <person name="Wang B."/>
            <person name="Fang W."/>
            <person name="Wang S."/>
            <person name="Zhong Y."/>
            <person name="Ma L.J."/>
            <person name="St Leger R.J."/>
            <person name="Zhao G.P."/>
            <person name="Pei Y."/>
            <person name="Feng M.G."/>
            <person name="Xia Y."/>
            <person name="Wang C."/>
        </authorList>
    </citation>
    <scope>NUCLEOTIDE SEQUENCE [LARGE SCALE GENOMIC DNA]</scope>
    <source>
        <strain evidence="2 3">CQMa 102</strain>
    </source>
</reference>
<evidence type="ECO:0000256" key="1">
    <source>
        <dbReference type="SAM" id="SignalP"/>
    </source>
</evidence>
<dbReference type="GeneID" id="19252910"/>
<feature type="chain" id="PRO_5003238461" description="Cell wall galactomannoprotein" evidence="1">
    <location>
        <begin position="20"/>
        <end position="182"/>
    </location>
</feature>
<dbReference type="Proteomes" id="UP000002499">
    <property type="component" value="Unassembled WGS sequence"/>
</dbReference>
<keyword evidence="1" id="KW-0732">Signal</keyword>
<dbReference type="Pfam" id="PF12296">
    <property type="entry name" value="HsbA"/>
    <property type="match status" value="1"/>
</dbReference>
<dbReference type="eggNOG" id="ENOG502RMPN">
    <property type="taxonomic scope" value="Eukaryota"/>
</dbReference>
<evidence type="ECO:0000313" key="2">
    <source>
        <dbReference type="EMBL" id="EFY85350.1"/>
    </source>
</evidence>